<proteinExistence type="predicted"/>
<dbReference type="EMBL" id="JACHDO010000001">
    <property type="protein sequence ID" value="MBB5489986.1"/>
    <property type="molecule type" value="Genomic_DNA"/>
</dbReference>
<evidence type="ECO:0008006" key="4">
    <source>
        <dbReference type="Google" id="ProtNLM"/>
    </source>
</evidence>
<dbReference type="SUPFAM" id="SSF55486">
    <property type="entry name" value="Metalloproteases ('zincins'), catalytic domain"/>
    <property type="match status" value="1"/>
</dbReference>
<comment type="caution">
    <text evidence="2">The sequence shown here is derived from an EMBL/GenBank/DDBJ whole genome shotgun (WGS) entry which is preliminary data.</text>
</comment>
<dbReference type="Gene3D" id="1.25.40.10">
    <property type="entry name" value="Tetratricopeptide repeat domain"/>
    <property type="match status" value="1"/>
</dbReference>
<evidence type="ECO:0000256" key="1">
    <source>
        <dbReference type="SAM" id="MobiDB-lite"/>
    </source>
</evidence>
<protein>
    <recommendedName>
        <fullName evidence="4">Peptidase M1 membrane alanine aminopeptidase domain-containing protein</fullName>
    </recommendedName>
</protein>
<evidence type="ECO:0000313" key="3">
    <source>
        <dbReference type="Proteomes" id="UP000579647"/>
    </source>
</evidence>
<dbReference type="Proteomes" id="UP000579647">
    <property type="component" value="Unassembled WGS sequence"/>
</dbReference>
<keyword evidence="3" id="KW-1185">Reference proteome</keyword>
<dbReference type="Gene3D" id="1.10.390.10">
    <property type="entry name" value="Neutral Protease Domain 2"/>
    <property type="match status" value="1"/>
</dbReference>
<dbReference type="RefSeq" id="WP_184362759.1">
    <property type="nucleotide sequence ID" value="NZ_BAAAKM010000103.1"/>
</dbReference>
<accession>A0A840WF63</accession>
<feature type="region of interest" description="Disordered" evidence="1">
    <location>
        <begin position="200"/>
        <end position="237"/>
    </location>
</feature>
<dbReference type="AlphaFoldDB" id="A0A840WF63"/>
<dbReference type="InterPro" id="IPR011990">
    <property type="entry name" value="TPR-like_helical_dom_sf"/>
</dbReference>
<dbReference type="InterPro" id="IPR027268">
    <property type="entry name" value="Peptidase_M4/M1_CTD_sf"/>
</dbReference>
<reference evidence="2 3" key="1">
    <citation type="submission" date="2020-08" db="EMBL/GenBank/DDBJ databases">
        <title>Sequencing the genomes of 1000 actinobacteria strains.</title>
        <authorList>
            <person name="Klenk H.-P."/>
        </authorList>
    </citation>
    <scope>NUCLEOTIDE SEQUENCE [LARGE SCALE GENOMIC DNA]</scope>
    <source>
        <strain evidence="2 3">DSM 44598</strain>
    </source>
</reference>
<name>A0A840WF63_9ACTN</name>
<organism evidence="2 3">
    <name type="scientific">Nocardiopsis metallicus</name>
    <dbReference type="NCBI Taxonomy" id="179819"/>
    <lineage>
        <taxon>Bacteria</taxon>
        <taxon>Bacillati</taxon>
        <taxon>Actinomycetota</taxon>
        <taxon>Actinomycetes</taxon>
        <taxon>Streptosporangiales</taxon>
        <taxon>Nocardiopsidaceae</taxon>
        <taxon>Nocardiopsis</taxon>
    </lineage>
</organism>
<gene>
    <name evidence="2" type="ORF">HNR07_001123</name>
</gene>
<sequence length="698" mass="77040">MDEQTAARPTEPAHQRVLHGLADALHRLGEYELELRTWERLDALSEGTADRSAAAACSAASLADYRSTSAWLERAKKAGAPPERLLEIRGRILSRRDHRAAVAVLRRSLDSRPTVSCLNALALLHASAGDEKAGRDAARYAFRLASPGDTADPSHWSDDRVDALVNAVLLNAVPDADQYLGPALTLRTDRADLHELWSRTTGRGQDPAHRTRRSLRSSWSGLRPGPASPAPVTGTVRGTCDPDGFRLDISLTRNGGADRVVLVINDGYTVSVRSGGDLRSWGKAAPDRSLPVVGGCSRELLTWRQGETTAHLTLRGRPRGGARFRTDLVEVDGLSAWLPVTEHVRGIRWSGVHLRPADGWELRLSEPDDGSWSPGFVMRVREDTPARNRAAAAAPAMAWFDKGMEVWSELVGPAKRPEPVVVRADSTFCYTRPGYVRIPSGMLDRPDQWPVLAHEAGHLWWGRPGQFEHEDAWIAEGLAEFTLHLLEDARPRLAYRKAALRSLGGLAAVPLAELWNTRQGPDGMAALRVKAGFFVSMLRESLGQRAFRGFLHDLLTWSQTQPLDAFTVMARASSDLIWFGEQWIHHRGTLEFDMSGSTETRGPDRYRTSIDIRTLSVFTPGAHLCVELELCSGARSRQDVRVETGRANAVFLTSSPPFRATLDPDSRWLIPEQKIIEFSDAARARRIAKEPPAHAESQ</sequence>
<evidence type="ECO:0000313" key="2">
    <source>
        <dbReference type="EMBL" id="MBB5489986.1"/>
    </source>
</evidence>